<comment type="similarity">
    <text evidence="2">Belongs to the EamA transporter family.</text>
</comment>
<keyword evidence="4 6" id="KW-1133">Transmembrane helix</keyword>
<comment type="subcellular location">
    <subcellularLocation>
        <location evidence="1">Membrane</location>
        <topology evidence="1">Multi-pass membrane protein</topology>
    </subcellularLocation>
</comment>
<feature type="transmembrane region" description="Helical" evidence="6">
    <location>
        <begin position="230"/>
        <end position="253"/>
    </location>
</feature>
<evidence type="ECO:0000313" key="9">
    <source>
        <dbReference type="Proteomes" id="UP001595976"/>
    </source>
</evidence>
<dbReference type="Pfam" id="PF00892">
    <property type="entry name" value="EamA"/>
    <property type="match status" value="2"/>
</dbReference>
<dbReference type="EMBL" id="JBHSLI010000003">
    <property type="protein sequence ID" value="MFC5293029.1"/>
    <property type="molecule type" value="Genomic_DNA"/>
</dbReference>
<keyword evidence="9" id="KW-1185">Reference proteome</keyword>
<evidence type="ECO:0000256" key="2">
    <source>
        <dbReference type="ARBA" id="ARBA00007362"/>
    </source>
</evidence>
<feature type="transmembrane region" description="Helical" evidence="6">
    <location>
        <begin position="134"/>
        <end position="155"/>
    </location>
</feature>
<evidence type="ECO:0000256" key="5">
    <source>
        <dbReference type="ARBA" id="ARBA00023136"/>
    </source>
</evidence>
<feature type="transmembrane region" description="Helical" evidence="6">
    <location>
        <begin position="40"/>
        <end position="59"/>
    </location>
</feature>
<dbReference type="SUPFAM" id="SSF103481">
    <property type="entry name" value="Multidrug resistance efflux transporter EmrE"/>
    <property type="match status" value="2"/>
</dbReference>
<accession>A0ABW0F3A4</accession>
<feature type="transmembrane region" description="Helical" evidence="6">
    <location>
        <begin position="12"/>
        <end position="28"/>
    </location>
</feature>
<feature type="domain" description="EamA" evidence="7">
    <location>
        <begin position="168"/>
        <end position="307"/>
    </location>
</feature>
<dbReference type="PANTHER" id="PTHR32322:SF2">
    <property type="entry name" value="EAMA DOMAIN-CONTAINING PROTEIN"/>
    <property type="match status" value="1"/>
</dbReference>
<feature type="transmembrane region" description="Helical" evidence="6">
    <location>
        <begin position="259"/>
        <end position="282"/>
    </location>
</feature>
<name>A0ABW0F3A4_9HYPH</name>
<dbReference type="InterPro" id="IPR000620">
    <property type="entry name" value="EamA_dom"/>
</dbReference>
<protein>
    <submittedName>
        <fullName evidence="8">EamA family transporter</fullName>
    </submittedName>
</protein>
<evidence type="ECO:0000313" key="8">
    <source>
        <dbReference type="EMBL" id="MFC5293029.1"/>
    </source>
</evidence>
<dbReference type="Proteomes" id="UP001595976">
    <property type="component" value="Unassembled WGS sequence"/>
</dbReference>
<gene>
    <name evidence="8" type="ORF">ACFPK2_08495</name>
</gene>
<feature type="transmembrane region" description="Helical" evidence="6">
    <location>
        <begin position="289"/>
        <end position="307"/>
    </location>
</feature>
<evidence type="ECO:0000259" key="7">
    <source>
        <dbReference type="Pfam" id="PF00892"/>
    </source>
</evidence>
<comment type="caution">
    <text evidence="8">The sequence shown here is derived from an EMBL/GenBank/DDBJ whole genome shotgun (WGS) entry which is preliminary data.</text>
</comment>
<feature type="transmembrane region" description="Helical" evidence="6">
    <location>
        <begin position="167"/>
        <end position="186"/>
    </location>
</feature>
<proteinExistence type="inferred from homology"/>
<feature type="transmembrane region" description="Helical" evidence="6">
    <location>
        <begin position="107"/>
        <end position="128"/>
    </location>
</feature>
<organism evidence="8 9">
    <name type="scientific">Bosea minatitlanensis</name>
    <dbReference type="NCBI Taxonomy" id="128782"/>
    <lineage>
        <taxon>Bacteria</taxon>
        <taxon>Pseudomonadati</taxon>
        <taxon>Pseudomonadota</taxon>
        <taxon>Alphaproteobacteria</taxon>
        <taxon>Hyphomicrobiales</taxon>
        <taxon>Boseaceae</taxon>
        <taxon>Bosea</taxon>
    </lineage>
</organism>
<keyword evidence="3 6" id="KW-0812">Transmembrane</keyword>
<evidence type="ECO:0000256" key="4">
    <source>
        <dbReference type="ARBA" id="ARBA00022989"/>
    </source>
</evidence>
<dbReference type="InterPro" id="IPR050638">
    <property type="entry name" value="AA-Vitamin_Transporters"/>
</dbReference>
<feature type="transmembrane region" description="Helical" evidence="6">
    <location>
        <begin position="71"/>
        <end position="95"/>
    </location>
</feature>
<feature type="domain" description="EamA" evidence="7">
    <location>
        <begin position="8"/>
        <end position="146"/>
    </location>
</feature>
<evidence type="ECO:0000256" key="6">
    <source>
        <dbReference type="SAM" id="Phobius"/>
    </source>
</evidence>
<dbReference type="RefSeq" id="WP_260348639.1">
    <property type="nucleotide sequence ID" value="NZ_JAOAOS010000006.1"/>
</dbReference>
<evidence type="ECO:0000256" key="3">
    <source>
        <dbReference type="ARBA" id="ARBA00022692"/>
    </source>
</evidence>
<feature type="transmembrane region" description="Helical" evidence="6">
    <location>
        <begin position="198"/>
        <end position="218"/>
    </location>
</feature>
<keyword evidence="5 6" id="KW-0472">Membrane</keyword>
<dbReference type="PANTHER" id="PTHR32322">
    <property type="entry name" value="INNER MEMBRANE TRANSPORTER"/>
    <property type="match status" value="1"/>
</dbReference>
<reference evidence="9" key="1">
    <citation type="journal article" date="2019" name="Int. J. Syst. Evol. Microbiol.">
        <title>The Global Catalogue of Microorganisms (GCM) 10K type strain sequencing project: providing services to taxonomists for standard genome sequencing and annotation.</title>
        <authorList>
            <consortium name="The Broad Institute Genomics Platform"/>
            <consortium name="The Broad Institute Genome Sequencing Center for Infectious Disease"/>
            <person name="Wu L."/>
            <person name="Ma J."/>
        </authorList>
    </citation>
    <scope>NUCLEOTIDE SEQUENCE [LARGE SCALE GENOMIC DNA]</scope>
    <source>
        <strain evidence="9">CGMCC 1.15643</strain>
    </source>
</reference>
<evidence type="ECO:0000256" key="1">
    <source>
        <dbReference type="ARBA" id="ARBA00004141"/>
    </source>
</evidence>
<sequence>MTLLAARLGELFSILSVLAFAFGGVAIAKARKSGPGDGGAILSVGFTALLSAVLWLSMARGSENLVGRPGALAGLAWFALSGLLATALARSLYFLSVRDLGAIRGAAVKRAIPFFSVLFGVVFLGEILTSAKLGGLLLIAISVAALVAVDLAGSGKFSAPAADKIEPLGYVWGTASGLCYASAYVARKFGLNLVPDGALGTFVGAMAAMSYYMLAALVSRHRRRTIVTALIARNVWSLVAAVCFAAGQIANFYAIQYTAISTVGAIQSLEVFVSMLIAAFLLRTERAPNLITIAAALVATAGVLLVVA</sequence>
<dbReference type="InterPro" id="IPR037185">
    <property type="entry name" value="EmrE-like"/>
</dbReference>